<dbReference type="InterPro" id="IPR000010">
    <property type="entry name" value="Cystatin_dom"/>
</dbReference>
<keyword evidence="1" id="KW-0646">Protease inhibitor</keyword>
<feature type="signal peptide" evidence="3">
    <location>
        <begin position="1"/>
        <end position="21"/>
    </location>
</feature>
<dbReference type="Gene3D" id="3.10.450.10">
    <property type="match status" value="1"/>
</dbReference>
<name>A0A251S808_HELAN</name>
<keyword evidence="7" id="KW-1185">Reference proteome</keyword>
<evidence type="ECO:0000313" key="7">
    <source>
        <dbReference type="Proteomes" id="UP000215914"/>
    </source>
</evidence>
<evidence type="ECO:0000313" key="6">
    <source>
        <dbReference type="EMBL" id="OTF94977.1"/>
    </source>
</evidence>
<reference evidence="5" key="3">
    <citation type="submission" date="2020-06" db="EMBL/GenBank/DDBJ databases">
        <title>Helianthus annuus Genome sequencing and assembly Release 2.</title>
        <authorList>
            <person name="Gouzy J."/>
            <person name="Langlade N."/>
            <person name="Munos S."/>
        </authorList>
    </citation>
    <scope>NUCLEOTIDE SEQUENCE</scope>
    <source>
        <tissue evidence="5">Leaves</tissue>
    </source>
</reference>
<evidence type="ECO:0000256" key="2">
    <source>
        <dbReference type="ARBA" id="ARBA00022704"/>
    </source>
</evidence>
<accession>A0A251S808</accession>
<keyword evidence="3" id="KW-0732">Signal</keyword>
<sequence>MPSNCQLLLFIILILVPKSIFLELSLASSGETLVSDWRPIKNLSDTKVVDAAKFAVARHNFEAKTRLIFDDLVDGEVKSHSGTDYNLTIAARDDGDTDYDDTPRIYVAIVSHRQFQEFMRLDSFRGPV</sequence>
<evidence type="ECO:0000313" key="5">
    <source>
        <dbReference type="EMBL" id="KAF5764244.1"/>
    </source>
</evidence>
<keyword evidence="2" id="KW-0789">Thiol protease inhibitor</keyword>
<dbReference type="EMBL" id="MNCJ02000330">
    <property type="protein sequence ID" value="KAF5764244.1"/>
    <property type="molecule type" value="Genomic_DNA"/>
</dbReference>
<dbReference type="PANTHER" id="PTHR47364:SF2">
    <property type="entry name" value="CYSTEINE PROTEINASE INHIBITOR 5"/>
    <property type="match status" value="1"/>
</dbReference>
<dbReference type="OrthoDB" id="2016588at2759"/>
<dbReference type="EMBL" id="CM007904">
    <property type="protein sequence ID" value="OTF94977.1"/>
    <property type="molecule type" value="Genomic_DNA"/>
</dbReference>
<dbReference type="AlphaFoldDB" id="A0A251S808"/>
<feature type="domain" description="Cystatin" evidence="4">
    <location>
        <begin position="40"/>
        <end position="125"/>
    </location>
</feature>
<protein>
    <submittedName>
        <fullName evidence="5">Cystatin domain-containing protein</fullName>
    </submittedName>
</protein>
<reference evidence="6" key="2">
    <citation type="submission" date="2017-02" db="EMBL/GenBank/DDBJ databases">
        <title>Sunflower complete genome.</title>
        <authorList>
            <person name="Langlade N."/>
            <person name="Munos S."/>
        </authorList>
    </citation>
    <scope>NUCLEOTIDE SEQUENCE [LARGE SCALE GENOMIC DNA]</scope>
    <source>
        <tissue evidence="6">Leaves</tissue>
    </source>
</reference>
<reference evidence="5 7" key="1">
    <citation type="journal article" date="2017" name="Nature">
        <title>The sunflower genome provides insights into oil metabolism, flowering and Asterid evolution.</title>
        <authorList>
            <person name="Badouin H."/>
            <person name="Gouzy J."/>
            <person name="Grassa C.J."/>
            <person name="Murat F."/>
            <person name="Staton S.E."/>
            <person name="Cottret L."/>
            <person name="Lelandais-Briere C."/>
            <person name="Owens G.L."/>
            <person name="Carrere S."/>
            <person name="Mayjonade B."/>
            <person name="Legrand L."/>
            <person name="Gill N."/>
            <person name="Kane N.C."/>
            <person name="Bowers J.E."/>
            <person name="Hubner S."/>
            <person name="Bellec A."/>
            <person name="Berard A."/>
            <person name="Berges H."/>
            <person name="Blanchet N."/>
            <person name="Boniface M.C."/>
            <person name="Brunel D."/>
            <person name="Catrice O."/>
            <person name="Chaidir N."/>
            <person name="Claudel C."/>
            <person name="Donnadieu C."/>
            <person name="Faraut T."/>
            <person name="Fievet G."/>
            <person name="Helmstetter N."/>
            <person name="King M."/>
            <person name="Knapp S.J."/>
            <person name="Lai Z."/>
            <person name="Le Paslier M.C."/>
            <person name="Lippi Y."/>
            <person name="Lorenzon L."/>
            <person name="Mandel J.R."/>
            <person name="Marage G."/>
            <person name="Marchand G."/>
            <person name="Marquand E."/>
            <person name="Bret-Mestries E."/>
            <person name="Morien E."/>
            <person name="Nambeesan S."/>
            <person name="Nguyen T."/>
            <person name="Pegot-Espagnet P."/>
            <person name="Pouilly N."/>
            <person name="Raftis F."/>
            <person name="Sallet E."/>
            <person name="Schiex T."/>
            <person name="Thomas J."/>
            <person name="Vandecasteele C."/>
            <person name="Vares D."/>
            <person name="Vear F."/>
            <person name="Vautrin S."/>
            <person name="Crespi M."/>
            <person name="Mangin B."/>
            <person name="Burke J.M."/>
            <person name="Salse J."/>
            <person name="Munos S."/>
            <person name="Vincourt P."/>
            <person name="Rieseberg L.H."/>
            <person name="Langlade N.B."/>
        </authorList>
    </citation>
    <scope>NUCLEOTIDE SEQUENCE [LARGE SCALE GENOMIC DNA]</scope>
    <source>
        <strain evidence="7">cv. SF193</strain>
        <tissue evidence="5">Leaves</tissue>
    </source>
</reference>
<gene>
    <name evidence="6" type="ORF">HannXRQ_Chr15g0478021</name>
    <name evidence="5" type="ORF">HanXRQr2_Chr15g0689781</name>
</gene>
<dbReference type="InParanoid" id="A0A251S808"/>
<dbReference type="InterPro" id="IPR046350">
    <property type="entry name" value="Cystatin_sf"/>
</dbReference>
<dbReference type="Proteomes" id="UP000215914">
    <property type="component" value="Chromosome 15"/>
</dbReference>
<evidence type="ECO:0000256" key="1">
    <source>
        <dbReference type="ARBA" id="ARBA00022690"/>
    </source>
</evidence>
<dbReference type="Gramene" id="mRNA:HanXRQr2_Chr15g0689781">
    <property type="protein sequence ID" value="CDS:HanXRQr2_Chr15g0689781.1"/>
    <property type="gene ID" value="HanXRQr2_Chr15g0689781"/>
</dbReference>
<evidence type="ECO:0000259" key="4">
    <source>
        <dbReference type="Pfam" id="PF16845"/>
    </source>
</evidence>
<dbReference type="Pfam" id="PF16845">
    <property type="entry name" value="SQAPI"/>
    <property type="match status" value="1"/>
</dbReference>
<dbReference type="GO" id="GO:0004869">
    <property type="term" value="F:cysteine-type endopeptidase inhibitor activity"/>
    <property type="evidence" value="ECO:0007669"/>
    <property type="project" value="UniProtKB-KW"/>
</dbReference>
<dbReference type="SUPFAM" id="SSF54403">
    <property type="entry name" value="Cystatin/monellin"/>
    <property type="match status" value="1"/>
</dbReference>
<dbReference type="PANTHER" id="PTHR47364">
    <property type="entry name" value="CYSTEINE PROTEINASE INHIBITOR 5"/>
    <property type="match status" value="1"/>
</dbReference>
<proteinExistence type="predicted"/>
<feature type="chain" id="PRO_5041059587" evidence="3">
    <location>
        <begin position="22"/>
        <end position="128"/>
    </location>
</feature>
<organism evidence="6 7">
    <name type="scientific">Helianthus annuus</name>
    <name type="common">Common sunflower</name>
    <dbReference type="NCBI Taxonomy" id="4232"/>
    <lineage>
        <taxon>Eukaryota</taxon>
        <taxon>Viridiplantae</taxon>
        <taxon>Streptophyta</taxon>
        <taxon>Embryophyta</taxon>
        <taxon>Tracheophyta</taxon>
        <taxon>Spermatophyta</taxon>
        <taxon>Magnoliopsida</taxon>
        <taxon>eudicotyledons</taxon>
        <taxon>Gunneridae</taxon>
        <taxon>Pentapetalae</taxon>
        <taxon>asterids</taxon>
        <taxon>campanulids</taxon>
        <taxon>Asterales</taxon>
        <taxon>Asteraceae</taxon>
        <taxon>Asteroideae</taxon>
        <taxon>Heliantheae alliance</taxon>
        <taxon>Heliantheae</taxon>
        <taxon>Helianthus</taxon>
    </lineage>
</organism>
<evidence type="ECO:0000256" key="3">
    <source>
        <dbReference type="SAM" id="SignalP"/>
    </source>
</evidence>